<keyword evidence="4" id="KW-1185">Reference proteome</keyword>
<accession>A0ABY7T024</accession>
<gene>
    <name evidence="3" type="ORF">JHW45_08645</name>
</gene>
<feature type="chain" id="PRO_5046762284" description="AAA+ family ATPase" evidence="2">
    <location>
        <begin position="18"/>
        <end position="159"/>
    </location>
</feature>
<dbReference type="EMBL" id="CP067134">
    <property type="protein sequence ID" value="WCR12551.1"/>
    <property type="molecule type" value="Genomic_DNA"/>
</dbReference>
<reference evidence="3 4" key="1">
    <citation type="submission" date="2021-01" db="EMBL/GenBank/DDBJ databases">
        <title>Biogeographic distribution of Paracoccus.</title>
        <authorList>
            <person name="Hollensteiner J."/>
            <person name="Leineberger J."/>
            <person name="Brinkhoff T."/>
            <person name="Daniel R."/>
        </authorList>
    </citation>
    <scope>NUCLEOTIDE SEQUENCE [LARGE SCALE GENOMIC DNA]</scope>
    <source>
        <strain evidence="3 4">LMG25392</strain>
    </source>
</reference>
<evidence type="ECO:0000313" key="3">
    <source>
        <dbReference type="EMBL" id="WCR12551.1"/>
    </source>
</evidence>
<sequence length="159" mass="16892">MSALLIAPFCAAQPVLAQQAYTPPLADETPGEQRAPDEGADGATDGLGMIERGMGRLFQDFWTDVEPDLNRLGDDMAGALSRMGPVLKDLSVLVDDLGNYQAPQRLENGDILIARKPGAPPPPPIGDNLQDLTDPDQDESAPDSPPAVPRDPDAPEIEL</sequence>
<organism evidence="3 4">
    <name type="scientific">Paracoccus stylophorae</name>
    <dbReference type="NCBI Taxonomy" id="659350"/>
    <lineage>
        <taxon>Bacteria</taxon>
        <taxon>Pseudomonadati</taxon>
        <taxon>Pseudomonadota</taxon>
        <taxon>Alphaproteobacteria</taxon>
        <taxon>Rhodobacterales</taxon>
        <taxon>Paracoccaceae</taxon>
        <taxon>Paracoccus</taxon>
    </lineage>
</organism>
<proteinExistence type="predicted"/>
<feature type="region of interest" description="Disordered" evidence="1">
    <location>
        <begin position="113"/>
        <end position="159"/>
    </location>
</feature>
<name>A0ABY7T024_9RHOB</name>
<keyword evidence="2" id="KW-0732">Signal</keyword>
<evidence type="ECO:0000313" key="4">
    <source>
        <dbReference type="Proteomes" id="UP001218412"/>
    </source>
</evidence>
<evidence type="ECO:0008006" key="5">
    <source>
        <dbReference type="Google" id="ProtNLM"/>
    </source>
</evidence>
<evidence type="ECO:0000256" key="1">
    <source>
        <dbReference type="SAM" id="MobiDB-lite"/>
    </source>
</evidence>
<feature type="signal peptide" evidence="2">
    <location>
        <begin position="1"/>
        <end position="17"/>
    </location>
</feature>
<protein>
    <recommendedName>
        <fullName evidence="5">AAA+ family ATPase</fullName>
    </recommendedName>
</protein>
<evidence type="ECO:0000256" key="2">
    <source>
        <dbReference type="SAM" id="SignalP"/>
    </source>
</evidence>
<dbReference type="Proteomes" id="UP001218412">
    <property type="component" value="Chromosome"/>
</dbReference>